<evidence type="ECO:0000256" key="2">
    <source>
        <dbReference type="ARBA" id="ARBA00022490"/>
    </source>
</evidence>
<dbReference type="STRING" id="1802471.A2115_02845"/>
<protein>
    <recommendedName>
        <fullName evidence="1 7">Transcriptional regulator MraZ</fullName>
    </recommendedName>
</protein>
<organism evidence="9 10">
    <name type="scientific">Candidatus Woesebacteria bacterium GWA1_41_8</name>
    <dbReference type="NCBI Taxonomy" id="1802471"/>
    <lineage>
        <taxon>Bacteria</taxon>
        <taxon>Candidatus Woeseibacteriota</taxon>
    </lineage>
</organism>
<dbReference type="GO" id="GO:0003700">
    <property type="term" value="F:DNA-binding transcription factor activity"/>
    <property type="evidence" value="ECO:0007669"/>
    <property type="project" value="UniProtKB-UniRule"/>
</dbReference>
<reference evidence="9 10" key="1">
    <citation type="journal article" date="2016" name="Nat. Commun.">
        <title>Thousands of microbial genomes shed light on interconnected biogeochemical processes in an aquifer system.</title>
        <authorList>
            <person name="Anantharaman K."/>
            <person name="Brown C.T."/>
            <person name="Hug L.A."/>
            <person name="Sharon I."/>
            <person name="Castelle C.J."/>
            <person name="Probst A.J."/>
            <person name="Thomas B.C."/>
            <person name="Singh A."/>
            <person name="Wilkins M.J."/>
            <person name="Karaoz U."/>
            <person name="Brodie E.L."/>
            <person name="Williams K.H."/>
            <person name="Hubbard S.S."/>
            <person name="Banfield J.F."/>
        </authorList>
    </citation>
    <scope>NUCLEOTIDE SEQUENCE [LARGE SCALE GENOMIC DNA]</scope>
</reference>
<comment type="similarity">
    <text evidence="7">Belongs to the MraZ family.</text>
</comment>
<dbReference type="InterPro" id="IPR007159">
    <property type="entry name" value="SpoVT-AbrB_dom"/>
</dbReference>
<keyword evidence="6 7" id="KW-0804">Transcription</keyword>
<dbReference type="PANTHER" id="PTHR34701:SF1">
    <property type="entry name" value="TRANSCRIPTIONAL REGULATOR MRAZ"/>
    <property type="match status" value="1"/>
</dbReference>
<keyword evidence="5 7" id="KW-0238">DNA-binding</keyword>
<dbReference type="PANTHER" id="PTHR34701">
    <property type="entry name" value="TRANSCRIPTIONAL REGULATOR MRAZ"/>
    <property type="match status" value="1"/>
</dbReference>
<dbReference type="InterPro" id="IPR035642">
    <property type="entry name" value="MraZ_N"/>
</dbReference>
<evidence type="ECO:0000256" key="3">
    <source>
        <dbReference type="ARBA" id="ARBA00022737"/>
    </source>
</evidence>
<comment type="subunit">
    <text evidence="7">Forms oligomers.</text>
</comment>
<dbReference type="EMBL" id="MGFJ01000022">
    <property type="protein sequence ID" value="OGM02377.1"/>
    <property type="molecule type" value="Genomic_DNA"/>
</dbReference>
<feature type="domain" description="SpoVT-AbrB" evidence="8">
    <location>
        <begin position="77"/>
        <end position="120"/>
    </location>
</feature>
<evidence type="ECO:0000256" key="1">
    <source>
        <dbReference type="ARBA" id="ARBA00013860"/>
    </source>
</evidence>
<dbReference type="GO" id="GO:0000976">
    <property type="term" value="F:transcription cis-regulatory region binding"/>
    <property type="evidence" value="ECO:0007669"/>
    <property type="project" value="TreeGrafter"/>
</dbReference>
<dbReference type="InterPro" id="IPR035644">
    <property type="entry name" value="MraZ_C"/>
</dbReference>
<dbReference type="InterPro" id="IPR038619">
    <property type="entry name" value="MraZ_sf"/>
</dbReference>
<gene>
    <name evidence="7" type="primary">mraZ</name>
    <name evidence="9" type="ORF">A2115_02845</name>
</gene>
<dbReference type="AlphaFoldDB" id="A0A1F7WII6"/>
<evidence type="ECO:0000256" key="6">
    <source>
        <dbReference type="ARBA" id="ARBA00023163"/>
    </source>
</evidence>
<dbReference type="InterPro" id="IPR003444">
    <property type="entry name" value="MraZ"/>
</dbReference>
<dbReference type="PROSITE" id="PS51740">
    <property type="entry name" value="SPOVT_ABRB"/>
    <property type="match status" value="2"/>
</dbReference>
<evidence type="ECO:0000259" key="8">
    <source>
        <dbReference type="PROSITE" id="PS51740"/>
    </source>
</evidence>
<dbReference type="CDD" id="cd16321">
    <property type="entry name" value="MraZ_C"/>
    <property type="match status" value="1"/>
</dbReference>
<dbReference type="GO" id="GO:2000143">
    <property type="term" value="P:negative regulation of DNA-templated transcription initiation"/>
    <property type="evidence" value="ECO:0007669"/>
    <property type="project" value="TreeGrafter"/>
</dbReference>
<keyword evidence="3" id="KW-0677">Repeat</keyword>
<evidence type="ECO:0000256" key="4">
    <source>
        <dbReference type="ARBA" id="ARBA00023015"/>
    </source>
</evidence>
<keyword evidence="2 7" id="KW-0963">Cytoplasm</keyword>
<evidence type="ECO:0000256" key="5">
    <source>
        <dbReference type="ARBA" id="ARBA00023125"/>
    </source>
</evidence>
<dbReference type="InterPro" id="IPR020603">
    <property type="entry name" value="MraZ_dom"/>
</dbReference>
<dbReference type="Proteomes" id="UP000176198">
    <property type="component" value="Unassembled WGS sequence"/>
</dbReference>
<dbReference type="Gene3D" id="3.40.1550.20">
    <property type="entry name" value="Transcriptional regulator MraZ domain"/>
    <property type="match status" value="1"/>
</dbReference>
<comment type="caution">
    <text evidence="9">The sequence shown here is derived from an EMBL/GenBank/DDBJ whole genome shotgun (WGS) entry which is preliminary data.</text>
</comment>
<evidence type="ECO:0000313" key="9">
    <source>
        <dbReference type="EMBL" id="OGM02377.1"/>
    </source>
</evidence>
<accession>A0A1F7WII6</accession>
<keyword evidence="4 7" id="KW-0805">Transcription regulation</keyword>
<name>A0A1F7WII6_9BACT</name>
<dbReference type="SUPFAM" id="SSF89447">
    <property type="entry name" value="AbrB/MazE/MraZ-like"/>
    <property type="match status" value="1"/>
</dbReference>
<proteinExistence type="inferred from homology"/>
<dbReference type="CDD" id="cd16320">
    <property type="entry name" value="MraZ_N"/>
    <property type="match status" value="1"/>
</dbReference>
<feature type="domain" description="SpoVT-AbrB" evidence="8">
    <location>
        <begin position="5"/>
        <end position="47"/>
    </location>
</feature>
<dbReference type="InterPro" id="IPR037914">
    <property type="entry name" value="SpoVT-AbrB_sf"/>
</dbReference>
<dbReference type="Pfam" id="PF02381">
    <property type="entry name" value="MraZ"/>
    <property type="match status" value="1"/>
</dbReference>
<sequence length="149" mass="16810">MLLGTFTGRLSPKRRVAIPSSFRKILGSRLIVAKWYEGCLIIVGIASWKALLDRLTAKVDLVTEPVRDTDRFILGSAYEIVPDGQGRFVVPRSLAQYAGFNKEVIFVGLGERVEVWDSEAWSKKEKEVSKKASLMIEKLALEKKERRGK</sequence>
<comment type="subcellular location">
    <subcellularLocation>
        <location evidence="7">Cytoplasm</location>
        <location evidence="7">Nucleoid</location>
    </subcellularLocation>
</comment>
<dbReference type="GO" id="GO:0009295">
    <property type="term" value="C:nucleoid"/>
    <property type="evidence" value="ECO:0007669"/>
    <property type="project" value="UniProtKB-SubCell"/>
</dbReference>
<evidence type="ECO:0000256" key="7">
    <source>
        <dbReference type="HAMAP-Rule" id="MF_01008"/>
    </source>
</evidence>
<dbReference type="HAMAP" id="MF_01008">
    <property type="entry name" value="MraZ"/>
    <property type="match status" value="1"/>
</dbReference>
<evidence type="ECO:0000313" key="10">
    <source>
        <dbReference type="Proteomes" id="UP000176198"/>
    </source>
</evidence>
<dbReference type="GO" id="GO:0005737">
    <property type="term" value="C:cytoplasm"/>
    <property type="evidence" value="ECO:0007669"/>
    <property type="project" value="UniProtKB-UniRule"/>
</dbReference>